<dbReference type="WBParaSite" id="L893_g4390.t1">
    <property type="protein sequence ID" value="L893_g4390.t1"/>
    <property type="gene ID" value="L893_g4390"/>
</dbReference>
<reference evidence="2" key="1">
    <citation type="submission" date="2016-11" db="UniProtKB">
        <authorList>
            <consortium name="WormBaseParasite"/>
        </authorList>
    </citation>
    <scope>IDENTIFICATION</scope>
</reference>
<keyword evidence="1" id="KW-1185">Reference proteome</keyword>
<dbReference type="Proteomes" id="UP000095287">
    <property type="component" value="Unplaced"/>
</dbReference>
<dbReference type="AlphaFoldDB" id="A0A1I8ADQ0"/>
<name>A0A1I8ADQ0_9BILA</name>
<evidence type="ECO:0000313" key="2">
    <source>
        <dbReference type="WBParaSite" id="L893_g4390.t1"/>
    </source>
</evidence>
<sequence length="167" mass="19650">MDVNVNVRSQPSAKALRRRALRAMREEARQNATPIAHCVDRLNVQKGDINEAKINIRVFLKLTGQREMDRIQDSRTLYFDRTNPPLARLVVNQYANYYHRFEKASMEWEYVLVAFAIFDYDRWDDAPVDLDKPLQENAPYAMTIFSPNYQFADSERLPMHNIALVRQ</sequence>
<accession>A0A1I8ADQ0</accession>
<proteinExistence type="predicted"/>
<evidence type="ECO:0000313" key="1">
    <source>
        <dbReference type="Proteomes" id="UP000095287"/>
    </source>
</evidence>
<protein>
    <submittedName>
        <fullName evidence="2">Neur_chan_LBD domain-containing protein</fullName>
    </submittedName>
</protein>
<organism evidence="1 2">
    <name type="scientific">Steinernema glaseri</name>
    <dbReference type="NCBI Taxonomy" id="37863"/>
    <lineage>
        <taxon>Eukaryota</taxon>
        <taxon>Metazoa</taxon>
        <taxon>Ecdysozoa</taxon>
        <taxon>Nematoda</taxon>
        <taxon>Chromadorea</taxon>
        <taxon>Rhabditida</taxon>
        <taxon>Tylenchina</taxon>
        <taxon>Panagrolaimomorpha</taxon>
        <taxon>Strongyloidoidea</taxon>
        <taxon>Steinernematidae</taxon>
        <taxon>Steinernema</taxon>
    </lineage>
</organism>